<evidence type="ECO:0000256" key="1">
    <source>
        <dbReference type="ARBA" id="ARBA00012493"/>
    </source>
</evidence>
<dbReference type="CDD" id="cd01647">
    <property type="entry name" value="RT_LTR"/>
    <property type="match status" value="1"/>
</dbReference>
<dbReference type="InterPro" id="IPR050951">
    <property type="entry name" value="Retrovirus_Pol_polyprotein"/>
</dbReference>
<gene>
    <name evidence="11" type="ORF">TBRA_LOCUS12454</name>
</gene>
<evidence type="ECO:0000313" key="12">
    <source>
        <dbReference type="Proteomes" id="UP000479190"/>
    </source>
</evidence>
<keyword evidence="3" id="KW-0548">Nucleotidyltransferase</keyword>
<dbReference type="InterPro" id="IPR001584">
    <property type="entry name" value="Integrase_cat-core"/>
</dbReference>
<dbReference type="FunFam" id="3.30.70.270:FF:000020">
    <property type="entry name" value="Transposon Tf2-6 polyprotein-like Protein"/>
    <property type="match status" value="1"/>
</dbReference>
<evidence type="ECO:0000256" key="7">
    <source>
        <dbReference type="ARBA" id="ARBA00022918"/>
    </source>
</evidence>
<dbReference type="FunFam" id="3.30.70.270:FF:000003">
    <property type="entry name" value="Transposon Ty3-G Gag-Pol polyprotein"/>
    <property type="match status" value="1"/>
</dbReference>
<dbReference type="InterPro" id="IPR036397">
    <property type="entry name" value="RNaseH_sf"/>
</dbReference>
<dbReference type="InterPro" id="IPR000477">
    <property type="entry name" value="RT_dom"/>
</dbReference>
<dbReference type="InterPro" id="IPR021109">
    <property type="entry name" value="Peptidase_aspartic_dom_sf"/>
</dbReference>
<feature type="domain" description="Reverse transcriptase" evidence="9">
    <location>
        <begin position="287"/>
        <end position="467"/>
    </location>
</feature>
<evidence type="ECO:0000256" key="5">
    <source>
        <dbReference type="ARBA" id="ARBA00022759"/>
    </source>
</evidence>
<keyword evidence="12" id="KW-1185">Reference proteome</keyword>
<evidence type="ECO:0000256" key="8">
    <source>
        <dbReference type="SAM" id="MobiDB-lite"/>
    </source>
</evidence>
<sequence length="1049" mass="120969">FSDEQQTEKNEGNTLLRVRSTERISEKLPNLFGKRQKQGIIETDIALDVSQVSATRNTPSDENNTTQDSSGKEPVQEQLEGHWWIKTQVGNREIRAFYDTGASRTTMNSIAVQFARQCERKITPIRGRMTQCANGSMSIVTAYVELPFTIGGITRDIRVDLMPDLWTDCVVGSNFIKTFQVRHNPIANQCVIGLNNIPVPIEFVPVGSTSAPKISAAGLGEMTQREREQLGRLLDEILQPKTGPLSHTNLIEHSIHIKEGTKPIKQRYYSVSEKLKEELHQQVKDLLENDIIETSSSGWSSPIVMVKKGNDKYRMCIDFRKVNAISEPDAYPLPYMDSILRKLAKAKHISTLDLSSAYHQINLDKNSRPITAFTVPGLGLYQYKRMPFGLSYTGATFQRLIDMIVTPELEPYAFAYLDDIIIATESFDEHVRVLKEILTRLDKANLTVNREKSTFGRSEVRYLGVLVNRDGIKPDPSRVEPILNFPVPKTLKQLRRFLGMSSWYRKFLKDYATLAEPLTKLTSSKVKYIWTSEQQDAFTKIKTLMAEVPLLNCPNFSEKFTVQTDASDTGLGAVLLQTINGEERVLELASRVLSPAERNYTVTERECLGVIWAVRKFRQYIEGYEFTVVTDHASLRWLCNLRNPTGRLSRWALELQGHTYKLEHRKGSLNHVPDALSRIYEEDEEEITTLSLMSNSEDTWYLSTYEKVSKDPSDYPDWNIRGGQMYKFRPNNEDKNLADDDERKWKLVVQREQRPVVLRECHEEPTAAHLGREKTYDRLAERYFWPKMYTDVADYVRKCKTCQQIKVEQRAKKGLMGHRVIPRPWHTVAADVAEPFPRSNSGFEYMLIFEDLFSKWVECIPIRQANGKTILKYLRERIVLRYGPPMILQTDNGTEFRNTLIDDYLKETNIGHFFNPGYYPQVNPVERTNRTYKTMIKAYVDDNHREWDEKLPEITFAYNTAKQSSTGMSPAELIYGRQPEQQGSFRREVELEAQDQEQDEAVQAWKIHLDKLPEKHETAAENMKKANEKQAKYYNANRRITDFKVGEKV</sequence>
<dbReference type="Proteomes" id="UP000479190">
    <property type="component" value="Unassembled WGS sequence"/>
</dbReference>
<dbReference type="FunFam" id="3.10.20.370:FF:000001">
    <property type="entry name" value="Retrovirus-related Pol polyprotein from transposon 17.6-like protein"/>
    <property type="match status" value="1"/>
</dbReference>
<dbReference type="Gene3D" id="1.10.340.70">
    <property type="match status" value="1"/>
</dbReference>
<dbReference type="GO" id="GO:0015074">
    <property type="term" value="P:DNA integration"/>
    <property type="evidence" value="ECO:0007669"/>
    <property type="project" value="InterPro"/>
</dbReference>
<dbReference type="SUPFAM" id="SSF50630">
    <property type="entry name" value="Acid proteases"/>
    <property type="match status" value="1"/>
</dbReference>
<dbReference type="Gene3D" id="3.30.420.10">
    <property type="entry name" value="Ribonuclease H-like superfamily/Ribonuclease H"/>
    <property type="match status" value="1"/>
</dbReference>
<dbReference type="Gene3D" id="2.40.70.10">
    <property type="entry name" value="Acid Proteases"/>
    <property type="match status" value="1"/>
</dbReference>
<dbReference type="Gene3D" id="3.10.10.10">
    <property type="entry name" value="HIV Type 1 Reverse Transcriptase, subunit A, domain 1"/>
    <property type="match status" value="1"/>
</dbReference>
<dbReference type="GO" id="GO:0042575">
    <property type="term" value="C:DNA polymerase complex"/>
    <property type="evidence" value="ECO:0007669"/>
    <property type="project" value="UniProtKB-ARBA"/>
</dbReference>
<proteinExistence type="predicted"/>
<dbReference type="FunFam" id="3.30.420.10:FF:000032">
    <property type="entry name" value="Retrovirus-related Pol polyprotein from transposon 297-like Protein"/>
    <property type="match status" value="1"/>
</dbReference>
<name>A0A6H5IUP4_9HYME</name>
<dbReference type="AlphaFoldDB" id="A0A6H5IUP4"/>
<dbReference type="PROSITE" id="PS50994">
    <property type="entry name" value="INTEGRASE"/>
    <property type="match status" value="1"/>
</dbReference>
<feature type="compositionally biased region" description="Basic and acidic residues" evidence="8">
    <location>
        <begin position="1"/>
        <end position="11"/>
    </location>
</feature>
<dbReference type="GO" id="GO:0004519">
    <property type="term" value="F:endonuclease activity"/>
    <property type="evidence" value="ECO:0007669"/>
    <property type="project" value="UniProtKB-KW"/>
</dbReference>
<dbReference type="InterPro" id="IPR041373">
    <property type="entry name" value="RT_RNaseH"/>
</dbReference>
<keyword evidence="7" id="KW-0695">RNA-directed DNA polymerase</keyword>
<organism evidence="11 12">
    <name type="scientific">Trichogramma brassicae</name>
    <dbReference type="NCBI Taxonomy" id="86971"/>
    <lineage>
        <taxon>Eukaryota</taxon>
        <taxon>Metazoa</taxon>
        <taxon>Ecdysozoa</taxon>
        <taxon>Arthropoda</taxon>
        <taxon>Hexapoda</taxon>
        <taxon>Insecta</taxon>
        <taxon>Pterygota</taxon>
        <taxon>Neoptera</taxon>
        <taxon>Endopterygota</taxon>
        <taxon>Hymenoptera</taxon>
        <taxon>Apocrita</taxon>
        <taxon>Proctotrupomorpha</taxon>
        <taxon>Chalcidoidea</taxon>
        <taxon>Trichogrammatidae</taxon>
        <taxon>Trichogramma</taxon>
    </lineage>
</organism>
<evidence type="ECO:0000256" key="2">
    <source>
        <dbReference type="ARBA" id="ARBA00022679"/>
    </source>
</evidence>
<dbReference type="EMBL" id="CADCXV010001049">
    <property type="protein sequence ID" value="CAB0040760.1"/>
    <property type="molecule type" value="Genomic_DNA"/>
</dbReference>
<dbReference type="CDD" id="cd00303">
    <property type="entry name" value="retropepsin_like"/>
    <property type="match status" value="1"/>
</dbReference>
<evidence type="ECO:0000256" key="6">
    <source>
        <dbReference type="ARBA" id="ARBA00022801"/>
    </source>
</evidence>
<dbReference type="FunFam" id="1.10.340.70:FF:000001">
    <property type="entry name" value="Retrovirus-related Pol polyprotein from transposon gypsy-like Protein"/>
    <property type="match status" value="1"/>
</dbReference>
<dbReference type="Gene3D" id="3.30.70.270">
    <property type="match status" value="2"/>
</dbReference>
<dbReference type="SUPFAM" id="SSF56672">
    <property type="entry name" value="DNA/RNA polymerases"/>
    <property type="match status" value="1"/>
</dbReference>
<dbReference type="GO" id="GO:0016787">
    <property type="term" value="F:hydrolase activity"/>
    <property type="evidence" value="ECO:0007669"/>
    <property type="project" value="UniProtKB-KW"/>
</dbReference>
<dbReference type="Pfam" id="PF00665">
    <property type="entry name" value="rve"/>
    <property type="match status" value="1"/>
</dbReference>
<feature type="compositionally biased region" description="Polar residues" evidence="8">
    <location>
        <begin position="52"/>
        <end position="69"/>
    </location>
</feature>
<evidence type="ECO:0000256" key="4">
    <source>
        <dbReference type="ARBA" id="ARBA00022722"/>
    </source>
</evidence>
<dbReference type="Pfam" id="PF00078">
    <property type="entry name" value="RVT_1"/>
    <property type="match status" value="1"/>
</dbReference>
<accession>A0A6H5IUP4</accession>
<dbReference type="OrthoDB" id="7692176at2759"/>
<evidence type="ECO:0000313" key="11">
    <source>
        <dbReference type="EMBL" id="CAB0040760.1"/>
    </source>
</evidence>
<dbReference type="PROSITE" id="PS50878">
    <property type="entry name" value="RT_POL"/>
    <property type="match status" value="1"/>
</dbReference>
<dbReference type="InterPro" id="IPR043128">
    <property type="entry name" value="Rev_trsase/Diguanyl_cyclase"/>
</dbReference>
<dbReference type="Pfam" id="PF17921">
    <property type="entry name" value="Integrase_H2C2"/>
    <property type="match status" value="1"/>
</dbReference>
<feature type="region of interest" description="Disordered" evidence="8">
    <location>
        <begin position="52"/>
        <end position="77"/>
    </location>
</feature>
<dbReference type="GO" id="GO:0003676">
    <property type="term" value="F:nucleic acid binding"/>
    <property type="evidence" value="ECO:0007669"/>
    <property type="project" value="InterPro"/>
</dbReference>
<dbReference type="PANTHER" id="PTHR37984">
    <property type="entry name" value="PROTEIN CBG26694"/>
    <property type="match status" value="1"/>
</dbReference>
<reference evidence="11 12" key="1">
    <citation type="submission" date="2020-02" db="EMBL/GenBank/DDBJ databases">
        <authorList>
            <person name="Ferguson B K."/>
        </authorList>
    </citation>
    <scope>NUCLEOTIDE SEQUENCE [LARGE SCALE GENOMIC DNA]</scope>
</reference>
<keyword evidence="4" id="KW-0540">Nuclease</keyword>
<dbReference type="InterPro" id="IPR041588">
    <property type="entry name" value="Integrase_H2C2"/>
</dbReference>
<feature type="domain" description="Integrase catalytic" evidence="10">
    <location>
        <begin position="820"/>
        <end position="978"/>
    </location>
</feature>
<keyword evidence="5" id="KW-0255">Endonuclease</keyword>
<feature type="region of interest" description="Disordered" evidence="8">
    <location>
        <begin position="1"/>
        <end position="21"/>
    </location>
</feature>
<protein>
    <recommendedName>
        <fullName evidence="1">RNA-directed DNA polymerase</fullName>
        <ecNumber evidence="1">2.7.7.49</ecNumber>
    </recommendedName>
</protein>
<dbReference type="Pfam" id="PF17917">
    <property type="entry name" value="RT_RNaseH"/>
    <property type="match status" value="1"/>
</dbReference>
<dbReference type="InterPro" id="IPR012337">
    <property type="entry name" value="RNaseH-like_sf"/>
</dbReference>
<dbReference type="SUPFAM" id="SSF53098">
    <property type="entry name" value="Ribonuclease H-like"/>
    <property type="match status" value="1"/>
</dbReference>
<evidence type="ECO:0000259" key="10">
    <source>
        <dbReference type="PROSITE" id="PS50994"/>
    </source>
</evidence>
<dbReference type="PANTHER" id="PTHR37984:SF5">
    <property type="entry name" value="PROTEIN NYNRIN-LIKE"/>
    <property type="match status" value="1"/>
</dbReference>
<dbReference type="CDD" id="cd09274">
    <property type="entry name" value="RNase_HI_RT_Ty3"/>
    <property type="match status" value="1"/>
</dbReference>
<dbReference type="GO" id="GO:0003964">
    <property type="term" value="F:RNA-directed DNA polymerase activity"/>
    <property type="evidence" value="ECO:0007669"/>
    <property type="project" value="UniProtKB-KW"/>
</dbReference>
<keyword evidence="2" id="KW-0808">Transferase</keyword>
<dbReference type="EC" id="2.7.7.49" evidence="1"/>
<feature type="non-terminal residue" evidence="11">
    <location>
        <position position="1"/>
    </location>
</feature>
<keyword evidence="6" id="KW-0378">Hydrolase</keyword>
<evidence type="ECO:0000256" key="3">
    <source>
        <dbReference type="ARBA" id="ARBA00022695"/>
    </source>
</evidence>
<dbReference type="InterPro" id="IPR043502">
    <property type="entry name" value="DNA/RNA_pol_sf"/>
</dbReference>
<evidence type="ECO:0000259" key="9">
    <source>
        <dbReference type="PROSITE" id="PS50878"/>
    </source>
</evidence>